<name>A0A6L2J422_TANCI</name>
<accession>A0A6L2J422</accession>
<dbReference type="AlphaFoldDB" id="A0A6L2J422"/>
<evidence type="ECO:0000256" key="1">
    <source>
        <dbReference type="SAM" id="MobiDB-lite"/>
    </source>
</evidence>
<evidence type="ECO:0000313" key="2">
    <source>
        <dbReference type="EMBL" id="GEU31502.1"/>
    </source>
</evidence>
<sequence>MSEQQTIKYAPRWNNMTMDNVIFQTNNVVGNFNYPPNVPAYKPIMKFMLNCPLKKAFTNCPLAVYQNFLREFWSTAVAYDPFSSTDETEQCPLREFLIKFSVFNRKRPLTLDFNTFCSSTGIDYNNVSSGTVPNPQDLERNIQLASMGFPSTLDEGTRKSQPLPEGTYAKYQMDQTQSTRLRYQSLPENKGKPSHEGELYIRPLVLSTYADVRAFLLSDDEDQKSKKDILGAGEEMNEKPQDAIITETHHYDLYKGLNIIIELLKEIKNAVKETLSSTKKLMLSSKMKSYLLRPNIPPRWHEILAPDFQVLNGLKTTSNTACSVTPTLALTHISANVEGKIATNTATEEPLSCTKGETEQQKKAVPISSIQPTEVPPTQAQPITTITTHPESSQASPRIDKGKGIATESDKDPSKKLVLASTIVRLDPDEEVKVPYMINRNMCHFTNKEMQAYLDREEKLKKAAQEERLLAISKPKVVKVVQEEANKIGIDQIKLQVPKQVKSSKRLRMLNTRSSRENTLRRIRKIPEELGIKSALPAPAPAPEQASSKSSRKKRKHMELEPEIKIHGLECNRALPENVPFVNNMDGSSRVISCSCYMVKSPENARFSTKLRKLIVEHADQEKFKSKKVKLETLGYEMN</sequence>
<organism evidence="2">
    <name type="scientific">Tanacetum cinerariifolium</name>
    <name type="common">Dalmatian daisy</name>
    <name type="synonym">Chrysanthemum cinerariifolium</name>
    <dbReference type="NCBI Taxonomy" id="118510"/>
    <lineage>
        <taxon>Eukaryota</taxon>
        <taxon>Viridiplantae</taxon>
        <taxon>Streptophyta</taxon>
        <taxon>Embryophyta</taxon>
        <taxon>Tracheophyta</taxon>
        <taxon>Spermatophyta</taxon>
        <taxon>Magnoliopsida</taxon>
        <taxon>eudicotyledons</taxon>
        <taxon>Gunneridae</taxon>
        <taxon>Pentapetalae</taxon>
        <taxon>asterids</taxon>
        <taxon>campanulids</taxon>
        <taxon>Asterales</taxon>
        <taxon>Asteraceae</taxon>
        <taxon>Asteroideae</taxon>
        <taxon>Anthemideae</taxon>
        <taxon>Anthemidinae</taxon>
        <taxon>Tanacetum</taxon>
    </lineage>
</organism>
<feature type="compositionally biased region" description="Basic and acidic residues" evidence="1">
    <location>
        <begin position="398"/>
        <end position="412"/>
    </location>
</feature>
<dbReference type="EMBL" id="BKCJ010000258">
    <property type="protein sequence ID" value="GEU31502.1"/>
    <property type="molecule type" value="Genomic_DNA"/>
</dbReference>
<proteinExistence type="predicted"/>
<comment type="caution">
    <text evidence="2">The sequence shown here is derived from an EMBL/GenBank/DDBJ whole genome shotgun (WGS) entry which is preliminary data.</text>
</comment>
<feature type="region of interest" description="Disordered" evidence="1">
    <location>
        <begin position="532"/>
        <end position="558"/>
    </location>
</feature>
<protein>
    <submittedName>
        <fullName evidence="2">Uncharacterized protein</fullName>
    </submittedName>
</protein>
<gene>
    <name evidence="2" type="ORF">Tci_003480</name>
</gene>
<reference evidence="2" key="1">
    <citation type="journal article" date="2019" name="Sci. Rep.">
        <title>Draft genome of Tanacetum cinerariifolium, the natural source of mosquito coil.</title>
        <authorList>
            <person name="Yamashiro T."/>
            <person name="Shiraishi A."/>
            <person name="Satake H."/>
            <person name="Nakayama K."/>
        </authorList>
    </citation>
    <scope>NUCLEOTIDE SEQUENCE</scope>
</reference>
<feature type="region of interest" description="Disordered" evidence="1">
    <location>
        <begin position="386"/>
        <end position="412"/>
    </location>
</feature>